<dbReference type="GO" id="GO:0003677">
    <property type="term" value="F:DNA binding"/>
    <property type="evidence" value="ECO:0007669"/>
    <property type="project" value="UniProtKB-KW"/>
</dbReference>
<gene>
    <name evidence="8" type="ORF">BS329_24675</name>
</gene>
<dbReference type="Gene3D" id="1.10.10.10">
    <property type="entry name" value="Winged helix-like DNA-binding domain superfamily/Winged helix DNA-binding domain"/>
    <property type="match status" value="1"/>
</dbReference>
<evidence type="ECO:0000256" key="3">
    <source>
        <dbReference type="ARBA" id="ARBA00023082"/>
    </source>
</evidence>
<dbReference type="Pfam" id="PF08281">
    <property type="entry name" value="Sigma70_r4_2"/>
    <property type="match status" value="1"/>
</dbReference>
<keyword evidence="9" id="KW-1185">Reference proteome</keyword>
<protein>
    <submittedName>
        <fullName evidence="8">RNA polymerase subunit sigma-70</fullName>
    </submittedName>
</protein>
<dbReference type="InterPro" id="IPR036388">
    <property type="entry name" value="WH-like_DNA-bd_sf"/>
</dbReference>
<name>A0A1R0KNH1_9PSEU</name>
<dbReference type="SUPFAM" id="SSF88946">
    <property type="entry name" value="Sigma2 domain of RNA polymerase sigma factors"/>
    <property type="match status" value="1"/>
</dbReference>
<evidence type="ECO:0000313" key="9">
    <source>
        <dbReference type="Proteomes" id="UP000187486"/>
    </source>
</evidence>
<evidence type="ECO:0000256" key="4">
    <source>
        <dbReference type="ARBA" id="ARBA00023125"/>
    </source>
</evidence>
<organism evidence="8 9">
    <name type="scientific">Amycolatopsis coloradensis</name>
    <dbReference type="NCBI Taxonomy" id="76021"/>
    <lineage>
        <taxon>Bacteria</taxon>
        <taxon>Bacillati</taxon>
        <taxon>Actinomycetota</taxon>
        <taxon>Actinomycetes</taxon>
        <taxon>Pseudonocardiales</taxon>
        <taxon>Pseudonocardiaceae</taxon>
        <taxon>Amycolatopsis</taxon>
    </lineage>
</organism>
<evidence type="ECO:0000256" key="1">
    <source>
        <dbReference type="ARBA" id="ARBA00010641"/>
    </source>
</evidence>
<dbReference type="OrthoDB" id="5244716at2"/>
<dbReference type="STRING" id="76021.BS329_24675"/>
<keyword evidence="5" id="KW-0804">Transcription</keyword>
<dbReference type="NCBIfam" id="TIGR02937">
    <property type="entry name" value="sigma70-ECF"/>
    <property type="match status" value="1"/>
</dbReference>
<dbReference type="InterPro" id="IPR013249">
    <property type="entry name" value="RNA_pol_sigma70_r4_t2"/>
</dbReference>
<dbReference type="Pfam" id="PF04542">
    <property type="entry name" value="Sigma70_r2"/>
    <property type="match status" value="1"/>
</dbReference>
<proteinExistence type="inferred from homology"/>
<evidence type="ECO:0000259" key="7">
    <source>
        <dbReference type="Pfam" id="PF08281"/>
    </source>
</evidence>
<keyword evidence="2" id="KW-0805">Transcription regulation</keyword>
<dbReference type="RefSeq" id="WP_076163629.1">
    <property type="nucleotide sequence ID" value="NZ_JBEZVB010000011.1"/>
</dbReference>
<evidence type="ECO:0000256" key="2">
    <source>
        <dbReference type="ARBA" id="ARBA00023015"/>
    </source>
</evidence>
<evidence type="ECO:0000256" key="5">
    <source>
        <dbReference type="ARBA" id="ARBA00023163"/>
    </source>
</evidence>
<dbReference type="InterPro" id="IPR039425">
    <property type="entry name" value="RNA_pol_sigma-70-like"/>
</dbReference>
<dbReference type="PANTHER" id="PTHR43133">
    <property type="entry name" value="RNA POLYMERASE ECF-TYPE SIGMA FACTO"/>
    <property type="match status" value="1"/>
</dbReference>
<dbReference type="GO" id="GO:0006352">
    <property type="term" value="P:DNA-templated transcription initiation"/>
    <property type="evidence" value="ECO:0007669"/>
    <property type="project" value="InterPro"/>
</dbReference>
<dbReference type="Proteomes" id="UP000187486">
    <property type="component" value="Unassembled WGS sequence"/>
</dbReference>
<evidence type="ECO:0000313" key="8">
    <source>
        <dbReference type="EMBL" id="OLZ48309.1"/>
    </source>
</evidence>
<keyword evidence="4" id="KW-0238">DNA-binding</keyword>
<dbReference type="InterPro" id="IPR013325">
    <property type="entry name" value="RNA_pol_sigma_r2"/>
</dbReference>
<dbReference type="InterPro" id="IPR013324">
    <property type="entry name" value="RNA_pol_sigma_r3/r4-like"/>
</dbReference>
<dbReference type="Gene3D" id="1.10.1740.10">
    <property type="match status" value="1"/>
</dbReference>
<keyword evidence="3" id="KW-0731">Sigma factor</keyword>
<dbReference type="PANTHER" id="PTHR43133:SF8">
    <property type="entry name" value="RNA POLYMERASE SIGMA FACTOR HI_1459-RELATED"/>
    <property type="match status" value="1"/>
</dbReference>
<accession>A0A1R0KNH1</accession>
<evidence type="ECO:0000259" key="6">
    <source>
        <dbReference type="Pfam" id="PF04542"/>
    </source>
</evidence>
<comment type="caution">
    <text evidence="8">The sequence shown here is derived from an EMBL/GenBank/DDBJ whole genome shotgun (WGS) entry which is preliminary data.</text>
</comment>
<feature type="domain" description="RNA polymerase sigma factor 70 region 4 type 2" evidence="7">
    <location>
        <begin position="122"/>
        <end position="172"/>
    </location>
</feature>
<dbReference type="InterPro" id="IPR014284">
    <property type="entry name" value="RNA_pol_sigma-70_dom"/>
</dbReference>
<dbReference type="CDD" id="cd06171">
    <property type="entry name" value="Sigma70_r4"/>
    <property type="match status" value="1"/>
</dbReference>
<feature type="domain" description="RNA polymerase sigma-70 region 2" evidence="6">
    <location>
        <begin position="27"/>
        <end position="93"/>
    </location>
</feature>
<dbReference type="InterPro" id="IPR007627">
    <property type="entry name" value="RNA_pol_sigma70_r2"/>
</dbReference>
<dbReference type="EMBL" id="MQUQ01000014">
    <property type="protein sequence ID" value="OLZ48309.1"/>
    <property type="molecule type" value="Genomic_DNA"/>
</dbReference>
<dbReference type="GO" id="GO:0016987">
    <property type="term" value="F:sigma factor activity"/>
    <property type="evidence" value="ECO:0007669"/>
    <property type="project" value="UniProtKB-KW"/>
</dbReference>
<reference evidence="8 9" key="1">
    <citation type="submission" date="2016-01" db="EMBL/GenBank/DDBJ databases">
        <title>Amycolatopsis coloradensis genome sequencing and assembly.</title>
        <authorList>
            <person name="Mayilraj S."/>
        </authorList>
    </citation>
    <scope>NUCLEOTIDE SEQUENCE [LARGE SCALE GENOMIC DNA]</scope>
    <source>
        <strain evidence="8 9">DSM 44225</strain>
    </source>
</reference>
<sequence length="185" mass="20225">MSEPAPVPDRDLAARAAAGDHGAFDTLVRRHTARMYRVALRITGSTSEAEDVVQEAWLSAWRALPGFRHESAFPTWLYRVTTNGALGQVRRRKPTVPLDEGDAGIVPGPEGHVVSAEQVGTVLRAIAELDVGQRIPLILREFEGMTYEEMAEVLEVGVPALRARLHRARVALLAKLGETFGPGER</sequence>
<comment type="similarity">
    <text evidence="1">Belongs to the sigma-70 factor family. ECF subfamily.</text>
</comment>
<dbReference type="AlphaFoldDB" id="A0A1R0KNH1"/>
<dbReference type="SUPFAM" id="SSF88659">
    <property type="entry name" value="Sigma3 and sigma4 domains of RNA polymerase sigma factors"/>
    <property type="match status" value="1"/>
</dbReference>